<feature type="compositionally biased region" description="Polar residues" evidence="1">
    <location>
        <begin position="176"/>
        <end position="187"/>
    </location>
</feature>
<protein>
    <recommendedName>
        <fullName evidence="5">Cell surface protein</fullName>
    </recommendedName>
</protein>
<reference evidence="3 4" key="1">
    <citation type="submission" date="2014-03" db="EMBL/GenBank/DDBJ databases">
        <title>Genomics of Bifidobacteria.</title>
        <authorList>
            <person name="Ventura M."/>
            <person name="Milani C."/>
            <person name="Lugli G.A."/>
        </authorList>
    </citation>
    <scope>NUCLEOTIDE SEQUENCE [LARGE SCALE GENOMIC DNA]</scope>
    <source>
        <strain evidence="3 4">LMG 21395</strain>
    </source>
</reference>
<evidence type="ECO:0008006" key="5">
    <source>
        <dbReference type="Google" id="ProtNLM"/>
    </source>
</evidence>
<evidence type="ECO:0000256" key="1">
    <source>
        <dbReference type="SAM" id="MobiDB-lite"/>
    </source>
</evidence>
<feature type="signal peptide" evidence="2">
    <location>
        <begin position="1"/>
        <end position="32"/>
    </location>
</feature>
<dbReference type="OrthoDB" id="3242339at2"/>
<feature type="region of interest" description="Disordered" evidence="1">
    <location>
        <begin position="623"/>
        <end position="664"/>
    </location>
</feature>
<sequence>MRLFVPGMVSRRAFAVLAVVSAAVVMAVPAAADVVFPTWYGSAVKAMERMGIGEQDYPLWLQEDVARTIPTMQGDLKVDARLADRPDGVPSDDDWDSLVRARRARLVYGDTTVDAVKLWDVYGKTYADGYAASQSGDLHYGDPGYVPTSDEIDEWTRKLSVTTSELQADSEVGASDASSSGTETSGYVSRCGVSPMPVRAASYRVSPASDVKPYSDRKMKKSEQYTELYAMDMDDGSSYANKILEQEAENGAGDAYSGDTSSNPSLRELEWGRHATARDRRIHKRLEKVKKAHSTLNHAIDTVNAWIEPFSFVQNGIHQIRTWFFTDDDICGSTAMMGDRSQAGENVMRFIFGVGEGLNCDEYDASHFPADGEAATSVRKFAQQSSQDPDKPKYQGQGDADLAVLHYSYTPWYYADTPYGKIYMRSTQATDDKGHSMLFLQDGGDSSYNNASQVRSEGDWLLSKSEDINDWKLRLDMLIPLTGTDGNYNWTYDFPTYGIFSSTPGKIYLNDSYLNQSIPDDPYYTVSYFRYNSHAATFAGKQNAKTWALPGKADDIFKKLLVLVTPKDGNVGYDYVNGSFTNAGRKSDDFGGRTRMAANVHAWHKCDKSCPADLQTRKPKVRIKATAKDPQGNDVGSTVSDPADPGSVQVPASVPVPVGSDGRTTASNISYDTVADDGTTQHVGDVSVPQVDTAQKRLDLIDLTTGKSCFGEGYACADWYTETQQLIPDHQLTVSTKSTTKELPALRYKCSYDVPGKVTEVPIGECVAYANSFSEQAQRSGDVGADPDGRPLDKPVAKADPKVDYGTCLRQETAGNAAKWLYEPVACAGRMLFKPDDKVTRTTRTKVERSTRDSVVVKLDLIRENWRPVFADGLGDCSGYKVSFKFAGIPVFDDADFLDACPGQPLDWLPVLCRAFLTIACALGVMLLCRRAFMAIFDFHAGGDGQ</sequence>
<keyword evidence="2" id="KW-0732">Signal</keyword>
<feature type="chain" id="PRO_5001820535" description="Cell surface protein" evidence="2">
    <location>
        <begin position="33"/>
        <end position="946"/>
    </location>
</feature>
<dbReference type="Proteomes" id="UP000029003">
    <property type="component" value="Unassembled WGS sequence"/>
</dbReference>
<accession>A0A087E1H1</accession>
<evidence type="ECO:0000313" key="3">
    <source>
        <dbReference type="EMBL" id="KFJ01622.1"/>
    </source>
</evidence>
<dbReference type="EMBL" id="JGZT01000008">
    <property type="protein sequence ID" value="KFJ01622.1"/>
    <property type="molecule type" value="Genomic_DNA"/>
</dbReference>
<evidence type="ECO:0000313" key="4">
    <source>
        <dbReference type="Proteomes" id="UP000029003"/>
    </source>
</evidence>
<feature type="compositionally biased region" description="Low complexity" evidence="1">
    <location>
        <begin position="645"/>
        <end position="662"/>
    </location>
</feature>
<feature type="region of interest" description="Disordered" evidence="1">
    <location>
        <begin position="164"/>
        <end position="191"/>
    </location>
</feature>
<feature type="region of interest" description="Disordered" evidence="1">
    <location>
        <begin position="251"/>
        <end position="272"/>
    </location>
</feature>
<feature type="region of interest" description="Disordered" evidence="1">
    <location>
        <begin position="777"/>
        <end position="796"/>
    </location>
</feature>
<name>A0A087E1H1_9BIFI</name>
<proteinExistence type="predicted"/>
<evidence type="ECO:0000256" key="2">
    <source>
        <dbReference type="SAM" id="SignalP"/>
    </source>
</evidence>
<comment type="caution">
    <text evidence="3">The sequence shown here is derived from an EMBL/GenBank/DDBJ whole genome shotgun (WGS) entry which is preliminary data.</text>
</comment>
<gene>
    <name evidence="3" type="ORF">THER5_1516</name>
</gene>
<dbReference type="AlphaFoldDB" id="A0A087E1H1"/>
<organism evidence="3 4">
    <name type="scientific">Bifidobacterium thermacidophilum subsp. thermacidophilum</name>
    <dbReference type="NCBI Taxonomy" id="79262"/>
    <lineage>
        <taxon>Bacteria</taxon>
        <taxon>Bacillati</taxon>
        <taxon>Actinomycetota</taxon>
        <taxon>Actinomycetes</taxon>
        <taxon>Bifidobacteriales</taxon>
        <taxon>Bifidobacteriaceae</taxon>
        <taxon>Bifidobacterium</taxon>
    </lineage>
</organism>
<feature type="compositionally biased region" description="Basic and acidic residues" evidence="1">
    <location>
        <begin position="787"/>
        <end position="796"/>
    </location>
</feature>
<dbReference type="RefSeq" id="WP_152571417.1">
    <property type="nucleotide sequence ID" value="NZ_JGZT01000008.1"/>
</dbReference>